<dbReference type="InterPro" id="IPR016181">
    <property type="entry name" value="Acyl_CoA_acyltransferase"/>
</dbReference>
<evidence type="ECO:0000313" key="5">
    <source>
        <dbReference type="Proteomes" id="UP000051757"/>
    </source>
</evidence>
<dbReference type="CDD" id="cd04301">
    <property type="entry name" value="NAT_SF"/>
    <property type="match status" value="1"/>
</dbReference>
<dbReference type="AlphaFoldDB" id="A0A0R0AQM1"/>
<dbReference type="Pfam" id="PF00583">
    <property type="entry name" value="Acetyltransf_1"/>
    <property type="match status" value="1"/>
</dbReference>
<dbReference type="SUPFAM" id="SSF55729">
    <property type="entry name" value="Acyl-CoA N-acyltransferases (Nat)"/>
    <property type="match status" value="1"/>
</dbReference>
<dbReference type="PANTHER" id="PTHR43877">
    <property type="entry name" value="AMINOALKYLPHOSPHONATE N-ACETYLTRANSFERASE-RELATED-RELATED"/>
    <property type="match status" value="1"/>
</dbReference>
<dbReference type="GO" id="GO:0016747">
    <property type="term" value="F:acyltransferase activity, transferring groups other than amino-acyl groups"/>
    <property type="evidence" value="ECO:0007669"/>
    <property type="project" value="InterPro"/>
</dbReference>
<keyword evidence="5" id="KW-1185">Reference proteome</keyword>
<dbReference type="EMBL" id="LLXV01000078">
    <property type="protein sequence ID" value="KRG47515.1"/>
    <property type="molecule type" value="Genomic_DNA"/>
</dbReference>
<feature type="domain" description="N-acetyltransferase" evidence="3">
    <location>
        <begin position="3"/>
        <end position="154"/>
    </location>
</feature>
<evidence type="ECO:0000313" key="4">
    <source>
        <dbReference type="EMBL" id="KRG47515.1"/>
    </source>
</evidence>
<dbReference type="PANTHER" id="PTHR43877:SF1">
    <property type="entry name" value="ACETYLTRANSFERASE"/>
    <property type="match status" value="1"/>
</dbReference>
<accession>A0A0R0AQM1</accession>
<dbReference type="Gene3D" id="3.40.630.30">
    <property type="match status" value="1"/>
</dbReference>
<keyword evidence="1" id="KW-0808">Transferase</keyword>
<evidence type="ECO:0000259" key="3">
    <source>
        <dbReference type="PROSITE" id="PS51186"/>
    </source>
</evidence>
<dbReference type="PROSITE" id="PS51186">
    <property type="entry name" value="GNAT"/>
    <property type="match status" value="1"/>
</dbReference>
<dbReference type="Proteomes" id="UP000051757">
    <property type="component" value="Unassembled WGS sequence"/>
</dbReference>
<proteinExistence type="predicted"/>
<protein>
    <submittedName>
        <fullName evidence="4">GCN5 family acetyltransferase</fullName>
    </submittedName>
</protein>
<dbReference type="OrthoDB" id="9797178at2"/>
<dbReference type="InterPro" id="IPR050832">
    <property type="entry name" value="Bact_Acetyltransf"/>
</dbReference>
<reference evidence="4 5" key="1">
    <citation type="journal article" date="2016" name="Front. Microbiol.">
        <title>Genome Sequence of Type Strains of Genus Stenotrophomonas.</title>
        <authorList>
            <person name="Patil P.P."/>
            <person name="Midha S."/>
            <person name="Kumar S."/>
            <person name="Patil P.B."/>
        </authorList>
    </citation>
    <scope>NUCLEOTIDE SEQUENCE [LARGE SCALE GENOMIC DNA]</scope>
    <source>
        <strain evidence="4 5">LMG 978</strain>
    </source>
</reference>
<evidence type="ECO:0000256" key="2">
    <source>
        <dbReference type="ARBA" id="ARBA00023315"/>
    </source>
</evidence>
<keyword evidence="2" id="KW-0012">Acyltransferase</keyword>
<evidence type="ECO:0000256" key="1">
    <source>
        <dbReference type="ARBA" id="ARBA00022679"/>
    </source>
</evidence>
<gene>
    <name evidence="4" type="ORF">ARC23_18875</name>
</gene>
<dbReference type="InterPro" id="IPR000182">
    <property type="entry name" value="GNAT_dom"/>
</dbReference>
<comment type="caution">
    <text evidence="4">The sequence shown here is derived from an EMBL/GenBank/DDBJ whole genome shotgun (WGS) entry which is preliminary data.</text>
</comment>
<name>A0A0R0AQM1_9GAMM</name>
<organism evidence="4 5">
    <name type="scientific">Stenotrophomonas beteli</name>
    <dbReference type="NCBI Taxonomy" id="3384461"/>
    <lineage>
        <taxon>Bacteria</taxon>
        <taxon>Pseudomonadati</taxon>
        <taxon>Pseudomonadota</taxon>
        <taxon>Gammaproteobacteria</taxon>
        <taxon>Lysobacterales</taxon>
        <taxon>Lysobacteraceae</taxon>
        <taxon>Stenotrophomonas</taxon>
        <taxon>Stenotrophomonas maltophilia group</taxon>
    </lineage>
</organism>
<sequence length="168" mass="17549">MSFIIRAEIPADIDGIHALTAAAFATAVHSSHTEQFIVDALRVRDELSVSLLAEHEGLLLGHVAVSPVAVSDGSTGWYGLGPISVLPARQGQGIGAALMRAAIAALRQQDARGCVLLGEPGYYGRFGFRAAPGLVLPGVPAEYFQALCLQPPLAQGEVRYSPAFDATA</sequence>